<dbReference type="InterPro" id="IPR048319">
    <property type="entry name" value="Vps52_CC"/>
</dbReference>
<evidence type="ECO:0000256" key="3">
    <source>
        <dbReference type="ARBA" id="ARBA00022448"/>
    </source>
</evidence>
<gene>
    <name evidence="8" type="ORF">KP509_05G039600</name>
</gene>
<keyword evidence="9" id="KW-1185">Reference proteome</keyword>
<dbReference type="GO" id="GO:0000938">
    <property type="term" value="C:GARP complex"/>
    <property type="evidence" value="ECO:0007669"/>
    <property type="project" value="TreeGrafter"/>
</dbReference>
<evidence type="ECO:0000256" key="1">
    <source>
        <dbReference type="ARBA" id="ARBA00004601"/>
    </source>
</evidence>
<dbReference type="OMA" id="IHVVMVE"/>
<evidence type="ECO:0000259" key="7">
    <source>
        <dbReference type="Pfam" id="PF20655"/>
    </source>
</evidence>
<protein>
    <recommendedName>
        <fullName evidence="10">Vacuolar protein sorting-associated protein 52 A</fullName>
    </recommendedName>
</protein>
<dbReference type="GO" id="GO:0019905">
    <property type="term" value="F:syntaxin binding"/>
    <property type="evidence" value="ECO:0007669"/>
    <property type="project" value="TreeGrafter"/>
</dbReference>
<evidence type="ECO:0000256" key="2">
    <source>
        <dbReference type="ARBA" id="ARBA00008180"/>
    </source>
</evidence>
<evidence type="ECO:0000313" key="8">
    <source>
        <dbReference type="EMBL" id="KAH7436867.1"/>
    </source>
</evidence>
<dbReference type="Proteomes" id="UP000825935">
    <property type="component" value="Chromosome 5"/>
</dbReference>
<evidence type="ECO:0000313" key="9">
    <source>
        <dbReference type="Proteomes" id="UP000825935"/>
    </source>
</evidence>
<dbReference type="InterPro" id="IPR007258">
    <property type="entry name" value="Vps52"/>
</dbReference>
<dbReference type="PANTHER" id="PTHR14190:SF7">
    <property type="entry name" value="VACUOLAR PROTEIN SORTING-ASSOCIATED PROTEIN 52 HOMOLOG"/>
    <property type="match status" value="1"/>
</dbReference>
<dbReference type="OrthoDB" id="19482at2759"/>
<proteinExistence type="inferred from homology"/>
<dbReference type="GO" id="GO:0032456">
    <property type="term" value="P:endocytic recycling"/>
    <property type="evidence" value="ECO:0007669"/>
    <property type="project" value="TreeGrafter"/>
</dbReference>
<dbReference type="InterPro" id="IPR048361">
    <property type="entry name" value="Vps52_C"/>
</dbReference>
<dbReference type="GO" id="GO:0015031">
    <property type="term" value="P:protein transport"/>
    <property type="evidence" value="ECO:0007669"/>
    <property type="project" value="UniProtKB-KW"/>
</dbReference>
<keyword evidence="3" id="KW-0813">Transport</keyword>
<keyword evidence="5" id="KW-0333">Golgi apparatus</keyword>
<dbReference type="AlphaFoldDB" id="A0A8T2UL40"/>
<comment type="subcellular location">
    <subcellularLocation>
        <location evidence="1">Golgi apparatus</location>
        <location evidence="1">trans-Golgi network</location>
    </subcellularLocation>
</comment>
<evidence type="ECO:0000256" key="5">
    <source>
        <dbReference type="ARBA" id="ARBA00023034"/>
    </source>
</evidence>
<evidence type="ECO:0000256" key="4">
    <source>
        <dbReference type="ARBA" id="ARBA00022927"/>
    </source>
</evidence>
<dbReference type="PANTHER" id="PTHR14190">
    <property type="entry name" value="SUPPRESSOR OF ACTIN MUTATIONS 2/VACUOLAR PROTEIN SORTING 52"/>
    <property type="match status" value="1"/>
</dbReference>
<name>A0A8T2UL40_CERRI</name>
<comment type="similarity">
    <text evidence="2">Belongs to the VPS52 family.</text>
</comment>
<feature type="domain" description="Vps52 coiled-coil" evidence="6">
    <location>
        <begin position="159"/>
        <end position="332"/>
    </location>
</feature>
<accession>A0A8T2UL40</accession>
<feature type="domain" description="Vps52 C-terminal" evidence="7">
    <location>
        <begin position="349"/>
        <end position="653"/>
    </location>
</feature>
<comment type="caution">
    <text evidence="8">The sequence shown here is derived from an EMBL/GenBank/DDBJ whole genome shotgun (WGS) entry which is preliminary data.</text>
</comment>
<sequence>MASPAPALVRLPSVQFAGAPAQINNSEDGKVSNSAEDGDVDVDVAAPLAGDIQLSAEEYAHAALERLFSSPLFSSNENRGSLSEEEQLKADLHLTAGDLTFGDDVKSDDIPLEGLQEELEKFQSQQVVASILGKGSELREYARDVEEKLRQVELESIQDYIKESDNLVSLHTQIRDCDAILTEMEALLGGFQADLGSISSEIKSLQEQSMSMGLKLKNRKVAELNLSRFLEDIVVPPNMIDILVDGEVNEEYVRNLQMLSKKLQFLAEDPVAKISAAYKDVEPEVEKLRLKAIYKGREFMMQKLNALKKPKTNIQILQQNVLLKYKYVAVFLQKHGKEVYSEIRTAYFDTLNKVLSAHFRTYIQALEKVQLDIAAVNDLIGVEDTRSLGLFSRSREPLKKRSSVFSLGDRAKVLKDVDQPALIPHIVEASGTKYPYEVLFRSLHKLLMDTATSEYLFCLNFFGEDTIFHEIFAGPFAVIDEHFNSVLPNHYDAIGLMLMIRLTHQHQLTMSRRRIPCLDSYLDKVNIMLWPRFKMVFDLHLTSLRSANIRMLWEDDVHPHYVMRRYAEFAASLLQLNVEYGDGQLELNLERLRGAVDDLLIKLARCFKHQKQQTIFLINNYDMVLSVFKEAGIEEGKTQQQFEELLKSSQTVFLEALLLEHFPKLIMFVKTRTGEDLASTSGQPIKVEEVEPLVKDFAERWRGAIKLMHEDVITSFSNFLCGMEILRLTLTQLLLYYTRFADAVRQIEGGAALNINLVSITSIMYEIKNYSRTF</sequence>
<dbReference type="GO" id="GO:0042147">
    <property type="term" value="P:retrograde transport, endosome to Golgi"/>
    <property type="evidence" value="ECO:0007669"/>
    <property type="project" value="TreeGrafter"/>
</dbReference>
<reference evidence="8" key="1">
    <citation type="submission" date="2021-08" db="EMBL/GenBank/DDBJ databases">
        <title>WGS assembly of Ceratopteris richardii.</title>
        <authorList>
            <person name="Marchant D.B."/>
            <person name="Chen G."/>
            <person name="Jenkins J."/>
            <person name="Shu S."/>
            <person name="Leebens-Mack J."/>
            <person name="Grimwood J."/>
            <person name="Schmutz J."/>
            <person name="Soltis P."/>
            <person name="Soltis D."/>
            <person name="Chen Z.-H."/>
        </authorList>
    </citation>
    <scope>NUCLEOTIDE SEQUENCE</scope>
    <source>
        <strain evidence="8">Whitten #5841</strain>
        <tissue evidence="8">Leaf</tissue>
    </source>
</reference>
<dbReference type="EMBL" id="CM035410">
    <property type="protein sequence ID" value="KAH7436867.1"/>
    <property type="molecule type" value="Genomic_DNA"/>
</dbReference>
<keyword evidence="4" id="KW-0653">Protein transport</keyword>
<dbReference type="Pfam" id="PF04129">
    <property type="entry name" value="Vps52_CC"/>
    <property type="match status" value="1"/>
</dbReference>
<dbReference type="GO" id="GO:0006896">
    <property type="term" value="P:Golgi to vacuole transport"/>
    <property type="evidence" value="ECO:0007669"/>
    <property type="project" value="TreeGrafter"/>
</dbReference>
<dbReference type="Pfam" id="PF20655">
    <property type="entry name" value="Vps52_C"/>
    <property type="match status" value="1"/>
</dbReference>
<evidence type="ECO:0000259" key="6">
    <source>
        <dbReference type="Pfam" id="PF04129"/>
    </source>
</evidence>
<evidence type="ECO:0008006" key="10">
    <source>
        <dbReference type="Google" id="ProtNLM"/>
    </source>
</evidence>
<organism evidence="8 9">
    <name type="scientific">Ceratopteris richardii</name>
    <name type="common">Triangle waterfern</name>
    <dbReference type="NCBI Taxonomy" id="49495"/>
    <lineage>
        <taxon>Eukaryota</taxon>
        <taxon>Viridiplantae</taxon>
        <taxon>Streptophyta</taxon>
        <taxon>Embryophyta</taxon>
        <taxon>Tracheophyta</taxon>
        <taxon>Polypodiopsida</taxon>
        <taxon>Polypodiidae</taxon>
        <taxon>Polypodiales</taxon>
        <taxon>Pteridineae</taxon>
        <taxon>Pteridaceae</taxon>
        <taxon>Parkerioideae</taxon>
        <taxon>Ceratopteris</taxon>
    </lineage>
</organism>
<dbReference type="GO" id="GO:0005829">
    <property type="term" value="C:cytosol"/>
    <property type="evidence" value="ECO:0007669"/>
    <property type="project" value="GOC"/>
</dbReference>